<comment type="caution">
    <text evidence="3">The sequence shown here is derived from an EMBL/GenBank/DDBJ whole genome shotgun (WGS) entry which is preliminary data.</text>
</comment>
<dbReference type="PROSITE" id="PS00934">
    <property type="entry name" value="GLYOXALASE_I_1"/>
    <property type="match status" value="1"/>
</dbReference>
<keyword evidence="4" id="KW-1185">Reference proteome</keyword>
<name>A0A511ZL55_9BACI</name>
<proteinExistence type="predicted"/>
<feature type="domain" description="VOC" evidence="2">
    <location>
        <begin position="8"/>
        <end position="122"/>
    </location>
</feature>
<keyword evidence="1" id="KW-0479">Metal-binding</keyword>
<dbReference type="InterPro" id="IPR018146">
    <property type="entry name" value="Glyoxalase_1_CS"/>
</dbReference>
<dbReference type="GO" id="GO:0004462">
    <property type="term" value="F:lactoylglutathione lyase activity"/>
    <property type="evidence" value="ECO:0007669"/>
    <property type="project" value="InterPro"/>
</dbReference>
<dbReference type="InterPro" id="IPR037523">
    <property type="entry name" value="VOC_core"/>
</dbReference>
<dbReference type="PROSITE" id="PS51819">
    <property type="entry name" value="VOC"/>
    <property type="match status" value="1"/>
</dbReference>
<dbReference type="AlphaFoldDB" id="A0A511ZL55"/>
<gene>
    <name evidence="3" type="ORF">OSO01_28690</name>
</gene>
<protein>
    <recommendedName>
        <fullName evidence="2">VOC domain-containing protein</fullName>
    </recommendedName>
</protein>
<dbReference type="SUPFAM" id="SSF54593">
    <property type="entry name" value="Glyoxalase/Bleomycin resistance protein/Dihydroxybiphenyl dioxygenase"/>
    <property type="match status" value="1"/>
</dbReference>
<dbReference type="Gene3D" id="3.10.180.10">
    <property type="entry name" value="2,3-Dihydroxybiphenyl 1,2-Dioxygenase, domain 1"/>
    <property type="match status" value="1"/>
</dbReference>
<reference evidence="3 4" key="1">
    <citation type="submission" date="2019-07" db="EMBL/GenBank/DDBJ databases">
        <title>Whole genome shotgun sequence of Oceanobacillus sojae NBRC 105379.</title>
        <authorList>
            <person name="Hosoyama A."/>
            <person name="Uohara A."/>
            <person name="Ohji S."/>
            <person name="Ichikawa N."/>
        </authorList>
    </citation>
    <scope>NUCLEOTIDE SEQUENCE [LARGE SCALE GENOMIC DNA]</scope>
    <source>
        <strain evidence="3 4">NBRC 105379</strain>
    </source>
</reference>
<dbReference type="InterPro" id="IPR004360">
    <property type="entry name" value="Glyas_Fos-R_dOase_dom"/>
</dbReference>
<dbReference type="InterPro" id="IPR029068">
    <property type="entry name" value="Glyas_Bleomycin-R_OHBP_Dase"/>
</dbReference>
<dbReference type="GO" id="GO:0046872">
    <property type="term" value="F:metal ion binding"/>
    <property type="evidence" value="ECO:0007669"/>
    <property type="project" value="UniProtKB-KW"/>
</dbReference>
<dbReference type="EMBL" id="BJYM01000011">
    <property type="protein sequence ID" value="GEN88130.1"/>
    <property type="molecule type" value="Genomic_DNA"/>
</dbReference>
<dbReference type="Proteomes" id="UP000321558">
    <property type="component" value="Unassembled WGS sequence"/>
</dbReference>
<dbReference type="RefSeq" id="WP_147211064.1">
    <property type="nucleotide sequence ID" value="NZ_BJYM01000011.1"/>
</dbReference>
<organism evidence="3 4">
    <name type="scientific">Oceanobacillus sojae</name>
    <dbReference type="NCBI Taxonomy" id="582851"/>
    <lineage>
        <taxon>Bacteria</taxon>
        <taxon>Bacillati</taxon>
        <taxon>Bacillota</taxon>
        <taxon>Bacilli</taxon>
        <taxon>Bacillales</taxon>
        <taxon>Bacillaceae</taxon>
        <taxon>Oceanobacillus</taxon>
    </lineage>
</organism>
<sequence>MQADTIQHIGQIGVPIKNLQRAILFYQEKLGLSLLFSTDSMAFFDCDRLRIMLTLPEKEAFAHPSSVIYFQVDDIQRAYQQLKKKQVIFIDEPHMITKIGNIETWMVFFSDTENNTHALMSEVKI</sequence>
<evidence type="ECO:0000256" key="1">
    <source>
        <dbReference type="ARBA" id="ARBA00022723"/>
    </source>
</evidence>
<dbReference type="OrthoDB" id="9804944at2"/>
<evidence type="ECO:0000313" key="4">
    <source>
        <dbReference type="Proteomes" id="UP000321558"/>
    </source>
</evidence>
<evidence type="ECO:0000313" key="3">
    <source>
        <dbReference type="EMBL" id="GEN88130.1"/>
    </source>
</evidence>
<dbReference type="Pfam" id="PF00903">
    <property type="entry name" value="Glyoxalase"/>
    <property type="match status" value="1"/>
</dbReference>
<evidence type="ECO:0000259" key="2">
    <source>
        <dbReference type="PROSITE" id="PS51819"/>
    </source>
</evidence>
<accession>A0A511ZL55</accession>